<gene>
    <name evidence="1" type="ORF">Glove_79g31</name>
</gene>
<dbReference type="STRING" id="1348612.A0A397JJB7"/>
<name>A0A397JJB7_9GLOM</name>
<dbReference type="Proteomes" id="UP000266861">
    <property type="component" value="Unassembled WGS sequence"/>
</dbReference>
<reference evidence="1 2" key="1">
    <citation type="submission" date="2018-08" db="EMBL/GenBank/DDBJ databases">
        <title>Genome and evolution of the arbuscular mycorrhizal fungus Diversispora epigaea (formerly Glomus versiforme) and its bacterial endosymbionts.</title>
        <authorList>
            <person name="Sun X."/>
            <person name="Fei Z."/>
            <person name="Harrison M."/>
        </authorList>
    </citation>
    <scope>NUCLEOTIDE SEQUENCE [LARGE SCALE GENOMIC DNA]</scope>
    <source>
        <strain evidence="1 2">IT104</strain>
    </source>
</reference>
<dbReference type="OrthoDB" id="642895at2759"/>
<evidence type="ECO:0000313" key="1">
    <source>
        <dbReference type="EMBL" id="RHZ84600.1"/>
    </source>
</evidence>
<dbReference type="EMBL" id="PQFF01000075">
    <property type="protein sequence ID" value="RHZ84600.1"/>
    <property type="molecule type" value="Genomic_DNA"/>
</dbReference>
<evidence type="ECO:0000313" key="2">
    <source>
        <dbReference type="Proteomes" id="UP000266861"/>
    </source>
</evidence>
<sequence length="68" mass="8330">MVDLWDKCLVFQYERDEFFESLQKIESSDEVYELLSQEVFFLQELSIDKMIEFEERAYVATFKVHSDY</sequence>
<keyword evidence="2" id="KW-1185">Reference proteome</keyword>
<accession>A0A397JJB7</accession>
<protein>
    <submittedName>
        <fullName evidence="1">Uncharacterized protein</fullName>
    </submittedName>
</protein>
<comment type="caution">
    <text evidence="1">The sequence shown here is derived from an EMBL/GenBank/DDBJ whole genome shotgun (WGS) entry which is preliminary data.</text>
</comment>
<organism evidence="1 2">
    <name type="scientific">Diversispora epigaea</name>
    <dbReference type="NCBI Taxonomy" id="1348612"/>
    <lineage>
        <taxon>Eukaryota</taxon>
        <taxon>Fungi</taxon>
        <taxon>Fungi incertae sedis</taxon>
        <taxon>Mucoromycota</taxon>
        <taxon>Glomeromycotina</taxon>
        <taxon>Glomeromycetes</taxon>
        <taxon>Diversisporales</taxon>
        <taxon>Diversisporaceae</taxon>
        <taxon>Diversispora</taxon>
    </lineage>
</organism>
<proteinExistence type="predicted"/>
<dbReference type="AlphaFoldDB" id="A0A397JJB7"/>